<protein>
    <submittedName>
        <fullName evidence="1">AHH domain-containing protein</fullName>
    </submittedName>
</protein>
<dbReference type="EMBL" id="JALHLE010000004">
    <property type="protein sequence ID" value="MCJ2177584.1"/>
    <property type="molecule type" value="Genomic_DNA"/>
</dbReference>
<dbReference type="Pfam" id="PF14412">
    <property type="entry name" value="AHH"/>
    <property type="match status" value="1"/>
</dbReference>
<organism evidence="1 2">
    <name type="scientific">Novosphingobium album</name>
    <name type="common">ex Hu et al. 2023</name>
    <dbReference type="NCBI Taxonomy" id="2930093"/>
    <lineage>
        <taxon>Bacteria</taxon>
        <taxon>Pseudomonadati</taxon>
        <taxon>Pseudomonadota</taxon>
        <taxon>Alphaproteobacteria</taxon>
        <taxon>Sphingomonadales</taxon>
        <taxon>Sphingomonadaceae</taxon>
        <taxon>Novosphingobium</taxon>
    </lineage>
</organism>
<accession>A0ABT0AYG8</accession>
<gene>
    <name evidence="1" type="ORF">MTR64_03345</name>
</gene>
<reference evidence="1" key="1">
    <citation type="submission" date="2022-03" db="EMBL/GenBank/DDBJ databases">
        <title>Identification of a novel bacterium isolated from mangrove sediments.</title>
        <authorList>
            <person name="Pan X."/>
        </authorList>
    </citation>
    <scope>NUCLEOTIDE SEQUENCE</scope>
    <source>
        <strain evidence="1">B2580</strain>
    </source>
</reference>
<keyword evidence="2" id="KW-1185">Reference proteome</keyword>
<dbReference type="Proteomes" id="UP001162880">
    <property type="component" value="Unassembled WGS sequence"/>
</dbReference>
<proteinExistence type="predicted"/>
<evidence type="ECO:0000313" key="1">
    <source>
        <dbReference type="EMBL" id="MCJ2177584.1"/>
    </source>
</evidence>
<dbReference type="InterPro" id="IPR032871">
    <property type="entry name" value="AHH_dom_containing"/>
</dbReference>
<sequence>MQRHHLLPRQVLARPALARMFAAAGGKRYRFDDFRANGLLLPCDELAALRMGLPLHRGPHRCYSGMVMERVGQIEAGWSVMHCRSPEDAAVEVHMRLALLQHALRRFLLNGRRRAVLNRRDPLGTGVDFTSLDAMAEALWGATDASAEAHMSARARNSFLAA</sequence>
<name>A0ABT0AYG8_9SPHN</name>
<comment type="caution">
    <text evidence="1">The sequence shown here is derived from an EMBL/GenBank/DDBJ whole genome shotgun (WGS) entry which is preliminary data.</text>
</comment>
<evidence type="ECO:0000313" key="2">
    <source>
        <dbReference type="Proteomes" id="UP001162880"/>
    </source>
</evidence>